<dbReference type="EMBL" id="CM045766">
    <property type="protein sequence ID" value="KAI8004044.1"/>
    <property type="molecule type" value="Genomic_DNA"/>
</dbReference>
<dbReference type="Proteomes" id="UP001060215">
    <property type="component" value="Chromosome 9"/>
</dbReference>
<name>A0ACC0GTN9_9ERIC</name>
<keyword evidence="2" id="KW-1185">Reference proteome</keyword>
<comment type="caution">
    <text evidence="1">The sequence shown here is derived from an EMBL/GenBank/DDBJ whole genome shotgun (WGS) entry which is preliminary data.</text>
</comment>
<evidence type="ECO:0000313" key="2">
    <source>
        <dbReference type="Proteomes" id="UP001060215"/>
    </source>
</evidence>
<proteinExistence type="predicted"/>
<gene>
    <name evidence="1" type="ORF">LOK49_LG08G01327</name>
</gene>
<accession>A0ACC0GTN9</accession>
<sequence length="77" mass="8626">MGLQSISHVVSRKTTGSIDGVLRKRLILISRRINTENCTSTAIHYTQGHPPCSKQNNWFICLLLLFFGGLQLISKGR</sequence>
<organism evidence="1 2">
    <name type="scientific">Camellia lanceoleosa</name>
    <dbReference type="NCBI Taxonomy" id="1840588"/>
    <lineage>
        <taxon>Eukaryota</taxon>
        <taxon>Viridiplantae</taxon>
        <taxon>Streptophyta</taxon>
        <taxon>Embryophyta</taxon>
        <taxon>Tracheophyta</taxon>
        <taxon>Spermatophyta</taxon>
        <taxon>Magnoliopsida</taxon>
        <taxon>eudicotyledons</taxon>
        <taxon>Gunneridae</taxon>
        <taxon>Pentapetalae</taxon>
        <taxon>asterids</taxon>
        <taxon>Ericales</taxon>
        <taxon>Theaceae</taxon>
        <taxon>Camellia</taxon>
    </lineage>
</organism>
<reference evidence="1 2" key="1">
    <citation type="journal article" date="2022" name="Plant J.">
        <title>Chromosome-level genome of Camellia lanceoleosa provides a valuable resource for understanding genome evolution and self-incompatibility.</title>
        <authorList>
            <person name="Gong W."/>
            <person name="Xiao S."/>
            <person name="Wang L."/>
            <person name="Liao Z."/>
            <person name="Chang Y."/>
            <person name="Mo W."/>
            <person name="Hu G."/>
            <person name="Li W."/>
            <person name="Zhao G."/>
            <person name="Zhu H."/>
            <person name="Hu X."/>
            <person name="Ji K."/>
            <person name="Xiang X."/>
            <person name="Song Q."/>
            <person name="Yuan D."/>
            <person name="Jin S."/>
            <person name="Zhang L."/>
        </authorList>
    </citation>
    <scope>NUCLEOTIDE SEQUENCE [LARGE SCALE GENOMIC DNA]</scope>
    <source>
        <strain evidence="1">SQ_2022a</strain>
    </source>
</reference>
<protein>
    <submittedName>
        <fullName evidence="1">Uncharacterized protein</fullName>
    </submittedName>
</protein>
<evidence type="ECO:0000313" key="1">
    <source>
        <dbReference type="EMBL" id="KAI8004044.1"/>
    </source>
</evidence>